<dbReference type="EMBL" id="QEWP01000001">
    <property type="protein sequence ID" value="PWE00985.1"/>
    <property type="molecule type" value="Genomic_DNA"/>
</dbReference>
<name>A0A2U2BD35_9BACT</name>
<dbReference type="AlphaFoldDB" id="A0A2U2BD35"/>
<protein>
    <submittedName>
        <fullName evidence="2">Uncharacterized protein</fullName>
    </submittedName>
</protein>
<keyword evidence="1" id="KW-0812">Transmembrane</keyword>
<dbReference type="Proteomes" id="UP000244956">
    <property type="component" value="Unassembled WGS sequence"/>
</dbReference>
<keyword evidence="1" id="KW-1133">Transmembrane helix</keyword>
<accession>A0A2U2BD35</accession>
<feature type="transmembrane region" description="Helical" evidence="1">
    <location>
        <begin position="40"/>
        <end position="58"/>
    </location>
</feature>
<keyword evidence="3" id="KW-1185">Reference proteome</keyword>
<comment type="caution">
    <text evidence="2">The sequence shown here is derived from an EMBL/GenBank/DDBJ whole genome shotgun (WGS) entry which is preliminary data.</text>
</comment>
<keyword evidence="1" id="KW-0472">Membrane</keyword>
<reference evidence="2 3" key="1">
    <citation type="submission" date="2018-05" db="EMBL/GenBank/DDBJ databases">
        <title>Marinilabilia rubrum sp. nov., isolated from saltern sediment.</title>
        <authorList>
            <person name="Zhang R."/>
        </authorList>
    </citation>
    <scope>NUCLEOTIDE SEQUENCE [LARGE SCALE GENOMIC DNA]</scope>
    <source>
        <strain evidence="2 3">WTE16</strain>
    </source>
</reference>
<evidence type="ECO:0000256" key="1">
    <source>
        <dbReference type="SAM" id="Phobius"/>
    </source>
</evidence>
<proteinExistence type="predicted"/>
<evidence type="ECO:0000313" key="2">
    <source>
        <dbReference type="EMBL" id="PWE00985.1"/>
    </source>
</evidence>
<evidence type="ECO:0000313" key="3">
    <source>
        <dbReference type="Proteomes" id="UP000244956"/>
    </source>
</evidence>
<organism evidence="2 3">
    <name type="scientific">Marinilabilia rubra</name>
    <dbReference type="NCBI Taxonomy" id="2162893"/>
    <lineage>
        <taxon>Bacteria</taxon>
        <taxon>Pseudomonadati</taxon>
        <taxon>Bacteroidota</taxon>
        <taxon>Bacteroidia</taxon>
        <taxon>Marinilabiliales</taxon>
        <taxon>Marinilabiliaceae</taxon>
        <taxon>Marinilabilia</taxon>
    </lineage>
</organism>
<feature type="transmembrane region" description="Helical" evidence="1">
    <location>
        <begin position="7"/>
        <end position="28"/>
    </location>
</feature>
<dbReference type="RefSeq" id="WP_109262440.1">
    <property type="nucleotide sequence ID" value="NZ_QEWP01000001.1"/>
</dbReference>
<sequence length="176" mass="20263">MNLHHLIFLRGFATLLLGFALFHLFLGVFFDDWFPEQSQVITYAIVGLSVPLGHWGSCKKRIKYLYSHDFRVPQFKDSLPNAIQINSPGFSWKEFENRLGEEFIITAHQNDANAFKLRTRLSWNKPGAAAYLTYDENAGTLKCCYFSFPGYIRSGTRAIQRMNKDIVELAWQTGKS</sequence>
<gene>
    <name evidence="2" type="ORF">DDZ16_00405</name>
</gene>